<feature type="transmembrane region" description="Helical" evidence="1">
    <location>
        <begin position="44"/>
        <end position="65"/>
    </location>
</feature>
<evidence type="ECO:0000256" key="1">
    <source>
        <dbReference type="SAM" id="Phobius"/>
    </source>
</evidence>
<gene>
    <name evidence="2" type="ORF">GCM10007216_03630</name>
</gene>
<keyword evidence="3" id="KW-1185">Reference proteome</keyword>
<comment type="caution">
    <text evidence="2">The sequence shown here is derived from an EMBL/GenBank/DDBJ whole genome shotgun (WGS) entry which is preliminary data.</text>
</comment>
<name>A0ABQ1NGD6_9BACI</name>
<keyword evidence="1" id="KW-1133">Transmembrane helix</keyword>
<dbReference type="EMBL" id="BMCJ01000001">
    <property type="protein sequence ID" value="GGC76355.1"/>
    <property type="molecule type" value="Genomic_DNA"/>
</dbReference>
<evidence type="ECO:0000313" key="3">
    <source>
        <dbReference type="Proteomes" id="UP000619534"/>
    </source>
</evidence>
<protein>
    <submittedName>
        <fullName evidence="2">Uncharacterized protein</fullName>
    </submittedName>
</protein>
<organism evidence="2 3">
    <name type="scientific">Thalassobacillus devorans</name>
    <dbReference type="NCBI Taxonomy" id="279813"/>
    <lineage>
        <taxon>Bacteria</taxon>
        <taxon>Bacillati</taxon>
        <taxon>Bacillota</taxon>
        <taxon>Bacilli</taxon>
        <taxon>Bacillales</taxon>
        <taxon>Bacillaceae</taxon>
        <taxon>Thalassobacillus</taxon>
    </lineage>
</organism>
<keyword evidence="1" id="KW-0472">Membrane</keyword>
<keyword evidence="1" id="KW-0812">Transmembrane</keyword>
<feature type="transmembrane region" description="Helical" evidence="1">
    <location>
        <begin position="12"/>
        <end position="32"/>
    </location>
</feature>
<sequence length="72" mass="7827">MKATFKLPKTGKGWFSLGLILVVIMLGSWPVIPLVNNETIILGMPILMTLSVVIIFVTTFTLILINKIGGAK</sequence>
<reference evidence="3" key="1">
    <citation type="journal article" date="2019" name="Int. J. Syst. Evol. Microbiol.">
        <title>The Global Catalogue of Microorganisms (GCM) 10K type strain sequencing project: providing services to taxonomists for standard genome sequencing and annotation.</title>
        <authorList>
            <consortium name="The Broad Institute Genomics Platform"/>
            <consortium name="The Broad Institute Genome Sequencing Center for Infectious Disease"/>
            <person name="Wu L."/>
            <person name="Ma J."/>
        </authorList>
    </citation>
    <scope>NUCLEOTIDE SEQUENCE [LARGE SCALE GENOMIC DNA]</scope>
    <source>
        <strain evidence="3">CCM 7282</strain>
    </source>
</reference>
<evidence type="ECO:0000313" key="2">
    <source>
        <dbReference type="EMBL" id="GGC76355.1"/>
    </source>
</evidence>
<dbReference type="Proteomes" id="UP000619534">
    <property type="component" value="Unassembled WGS sequence"/>
</dbReference>
<proteinExistence type="predicted"/>
<dbReference type="RefSeq" id="WP_062444777.1">
    <property type="nucleotide sequence ID" value="NZ_BMCJ01000001.1"/>
</dbReference>
<accession>A0ABQ1NGD6</accession>